<dbReference type="EMBL" id="BART01007143">
    <property type="protein sequence ID" value="GAG54360.1"/>
    <property type="molecule type" value="Genomic_DNA"/>
</dbReference>
<dbReference type="PANTHER" id="PTHR11907">
    <property type="entry name" value="AMIDOPHOSPHORIBOSYLTRANSFERASE"/>
    <property type="match status" value="1"/>
</dbReference>
<dbReference type="Gene3D" id="3.40.50.2020">
    <property type="match status" value="1"/>
</dbReference>
<dbReference type="Gene3D" id="3.60.20.10">
    <property type="entry name" value="Glutamine Phosphoribosylpyrophosphate, subunit 1, domain 1"/>
    <property type="match status" value="1"/>
</dbReference>
<organism evidence="4">
    <name type="scientific">marine sediment metagenome</name>
    <dbReference type="NCBI Taxonomy" id="412755"/>
    <lineage>
        <taxon>unclassified sequences</taxon>
        <taxon>metagenomes</taxon>
        <taxon>ecological metagenomes</taxon>
    </lineage>
</organism>
<accession>X0YET4</accession>
<dbReference type="AlphaFoldDB" id="X0YET4"/>
<dbReference type="InterPro" id="IPR017932">
    <property type="entry name" value="GATase_2_dom"/>
</dbReference>
<evidence type="ECO:0000313" key="4">
    <source>
        <dbReference type="EMBL" id="GAG54360.1"/>
    </source>
</evidence>
<name>X0YET4_9ZZZZ</name>
<dbReference type="Pfam" id="PF13537">
    <property type="entry name" value="GATase_7"/>
    <property type="match status" value="1"/>
</dbReference>
<protein>
    <recommendedName>
        <fullName evidence="3">Glutamine amidotransferase type-2 domain-containing protein</fullName>
    </recommendedName>
</protein>
<dbReference type="PROSITE" id="PS51278">
    <property type="entry name" value="GATASE_TYPE_2"/>
    <property type="match status" value="1"/>
</dbReference>
<dbReference type="InterPro" id="IPR029057">
    <property type="entry name" value="PRTase-like"/>
</dbReference>
<evidence type="ECO:0000256" key="2">
    <source>
        <dbReference type="ARBA" id="ARBA00022962"/>
    </source>
</evidence>
<sequence length="356" mass="39457">MGGLFGVFSNDDCIDDLFFGTDYHSHLGTVRGGLAVKNSGGFQRFIKNITTSQFRSKFEKDIKLMHGNKGIGVISDYDDQPLIINSHLGVFAISTVGKINNLEILAEEALKSGSHFSEMHGSEINPTELVATIISQGQTFEEGIKKVQNMIDGSCTMLILTEKGIYAARDKLGRTPLILGEKPGVYAVTMETSAFPNLGFRTSKNIGPGEVVFINENGFEQKIPPNNRLQICSFLWVYYGYPASDYEGINVEIVRYRCGSYLAKNDNVGIDLVAGIPDSGTAHGLGYANEAKIPFSRPYVKYTPTWPRSFMPQDQSIRDLVAIMKLIPIKELIKDKRLLFCEDSIVRGTQLKINYV</sequence>
<proteinExistence type="predicted"/>
<dbReference type="SUPFAM" id="SSF53271">
    <property type="entry name" value="PRTase-like"/>
    <property type="match status" value="1"/>
</dbReference>
<gene>
    <name evidence="4" type="ORF">S01H4_16303</name>
</gene>
<dbReference type="SUPFAM" id="SSF56235">
    <property type="entry name" value="N-terminal nucleophile aminohydrolases (Ntn hydrolases)"/>
    <property type="match status" value="1"/>
</dbReference>
<dbReference type="GO" id="GO:0016740">
    <property type="term" value="F:transferase activity"/>
    <property type="evidence" value="ECO:0007669"/>
    <property type="project" value="UniProtKB-KW"/>
</dbReference>
<feature type="domain" description="Glutamine amidotransferase type-2" evidence="3">
    <location>
        <begin position="2"/>
        <end position="217"/>
    </location>
</feature>
<dbReference type="CDD" id="cd06223">
    <property type="entry name" value="PRTases_typeI"/>
    <property type="match status" value="1"/>
</dbReference>
<dbReference type="InterPro" id="IPR000836">
    <property type="entry name" value="PRTase_dom"/>
</dbReference>
<evidence type="ECO:0000259" key="3">
    <source>
        <dbReference type="PROSITE" id="PS51278"/>
    </source>
</evidence>
<evidence type="ECO:0000256" key="1">
    <source>
        <dbReference type="ARBA" id="ARBA00022679"/>
    </source>
</evidence>
<keyword evidence="1" id="KW-0808">Transferase</keyword>
<reference evidence="4" key="1">
    <citation type="journal article" date="2014" name="Front. Microbiol.">
        <title>High frequency of phylogenetically diverse reductive dehalogenase-homologous genes in deep subseafloor sedimentary metagenomes.</title>
        <authorList>
            <person name="Kawai M."/>
            <person name="Futagami T."/>
            <person name="Toyoda A."/>
            <person name="Takaki Y."/>
            <person name="Nishi S."/>
            <person name="Hori S."/>
            <person name="Arai W."/>
            <person name="Tsubouchi T."/>
            <person name="Morono Y."/>
            <person name="Uchiyama I."/>
            <person name="Ito T."/>
            <person name="Fujiyama A."/>
            <person name="Inagaki F."/>
            <person name="Takami H."/>
        </authorList>
    </citation>
    <scope>NUCLEOTIDE SEQUENCE</scope>
    <source>
        <strain evidence="4">Expedition CK06-06</strain>
    </source>
</reference>
<keyword evidence="2" id="KW-0315">Glutamine amidotransferase</keyword>
<dbReference type="InterPro" id="IPR029055">
    <property type="entry name" value="Ntn_hydrolases_N"/>
</dbReference>
<comment type="caution">
    <text evidence="4">The sequence shown here is derived from an EMBL/GenBank/DDBJ whole genome shotgun (WGS) entry which is preliminary data.</text>
</comment>